<gene>
    <name evidence="2" type="ORF">AAHA92_28915</name>
</gene>
<evidence type="ECO:0000256" key="1">
    <source>
        <dbReference type="SAM" id="MobiDB-lite"/>
    </source>
</evidence>
<keyword evidence="3" id="KW-1185">Reference proteome</keyword>
<accession>A0ABD1FWM5</accession>
<sequence length="111" mass="12319">MNSLKNIPPSCFPKSQRRRSAKPPSSPPFSAASVVALPDSIAFCLNSFYLDSSSFACQTGAETVTWRDAESLLKASIFGYRNRMFRHLKAAFKTISNITKPTIPTNIHQHD</sequence>
<comment type="caution">
    <text evidence="2">The sequence shown here is derived from an EMBL/GenBank/DDBJ whole genome shotgun (WGS) entry which is preliminary data.</text>
</comment>
<evidence type="ECO:0000313" key="3">
    <source>
        <dbReference type="Proteomes" id="UP001567538"/>
    </source>
</evidence>
<protein>
    <submittedName>
        <fullName evidence="2">Uncharacterized protein</fullName>
    </submittedName>
</protein>
<proteinExistence type="predicted"/>
<dbReference type="Proteomes" id="UP001567538">
    <property type="component" value="Unassembled WGS sequence"/>
</dbReference>
<feature type="region of interest" description="Disordered" evidence="1">
    <location>
        <begin position="1"/>
        <end position="29"/>
    </location>
</feature>
<evidence type="ECO:0000313" key="2">
    <source>
        <dbReference type="EMBL" id="KAL1536232.1"/>
    </source>
</evidence>
<name>A0ABD1FWM5_SALDI</name>
<dbReference type="EMBL" id="JBEAFC010000011">
    <property type="protein sequence ID" value="KAL1536232.1"/>
    <property type="molecule type" value="Genomic_DNA"/>
</dbReference>
<reference evidence="2 3" key="1">
    <citation type="submission" date="2024-06" db="EMBL/GenBank/DDBJ databases">
        <title>A chromosome level genome sequence of Diviner's sage (Salvia divinorum).</title>
        <authorList>
            <person name="Ford S.A."/>
            <person name="Ro D.-K."/>
            <person name="Ness R.W."/>
            <person name="Phillips M.A."/>
        </authorList>
    </citation>
    <scope>NUCLEOTIDE SEQUENCE [LARGE SCALE GENOMIC DNA]</scope>
    <source>
        <strain evidence="2">SAF-2024a</strain>
        <tissue evidence="2">Leaf</tissue>
    </source>
</reference>
<organism evidence="2 3">
    <name type="scientific">Salvia divinorum</name>
    <name type="common">Maria pastora</name>
    <name type="synonym">Diviner's sage</name>
    <dbReference type="NCBI Taxonomy" id="28513"/>
    <lineage>
        <taxon>Eukaryota</taxon>
        <taxon>Viridiplantae</taxon>
        <taxon>Streptophyta</taxon>
        <taxon>Embryophyta</taxon>
        <taxon>Tracheophyta</taxon>
        <taxon>Spermatophyta</taxon>
        <taxon>Magnoliopsida</taxon>
        <taxon>eudicotyledons</taxon>
        <taxon>Gunneridae</taxon>
        <taxon>Pentapetalae</taxon>
        <taxon>asterids</taxon>
        <taxon>lamiids</taxon>
        <taxon>Lamiales</taxon>
        <taxon>Lamiaceae</taxon>
        <taxon>Nepetoideae</taxon>
        <taxon>Mentheae</taxon>
        <taxon>Salviinae</taxon>
        <taxon>Salvia</taxon>
        <taxon>Salvia subgen. Calosphace</taxon>
    </lineage>
</organism>
<dbReference type="AlphaFoldDB" id="A0ABD1FWM5"/>